<evidence type="ECO:0000313" key="2">
    <source>
        <dbReference type="EMBL" id="SHJ13068.1"/>
    </source>
</evidence>
<dbReference type="Proteomes" id="UP000184529">
    <property type="component" value="Unassembled WGS sequence"/>
</dbReference>
<dbReference type="InterPro" id="IPR048769">
    <property type="entry name" value="HepT-like_dom"/>
</dbReference>
<organism evidence="2 3">
    <name type="scientific">Desulfofundulus thermosubterraneus DSM 16057</name>
    <dbReference type="NCBI Taxonomy" id="1121432"/>
    <lineage>
        <taxon>Bacteria</taxon>
        <taxon>Bacillati</taxon>
        <taxon>Bacillota</taxon>
        <taxon>Clostridia</taxon>
        <taxon>Eubacteriales</taxon>
        <taxon>Peptococcaceae</taxon>
        <taxon>Desulfofundulus</taxon>
    </lineage>
</organism>
<name>A0A1M6GSY2_9FIRM</name>
<dbReference type="STRING" id="1121432.SAMN02745219_01821"/>
<keyword evidence="3" id="KW-1185">Reference proteome</keyword>
<evidence type="ECO:0000313" key="3">
    <source>
        <dbReference type="Proteomes" id="UP000184529"/>
    </source>
</evidence>
<feature type="domain" description="HepT-like" evidence="1">
    <location>
        <begin position="42"/>
        <end position="148"/>
    </location>
</feature>
<accession>A0A1M6GSY2</accession>
<reference evidence="3" key="1">
    <citation type="submission" date="2016-11" db="EMBL/GenBank/DDBJ databases">
        <authorList>
            <person name="Varghese N."/>
            <person name="Submissions S."/>
        </authorList>
    </citation>
    <scope>NUCLEOTIDE SEQUENCE [LARGE SCALE GENOMIC DNA]</scope>
    <source>
        <strain evidence="3">DSM 16057</strain>
    </source>
</reference>
<sequence length="158" mass="18478">MDAGRLAVLRAEVEKQVEVIAKIYAKIRERCHSKDVAYLESLGYQLHNLYCAFEDLFKIVARTFENEVADKARYHAELLRRMVLEIKGVRPALLTEETATLLDNLRAFRHFFRHAYAYELDPRKLAVVLEDALKLEERYKKEVKRFLHLVESAVKRGG</sequence>
<gene>
    <name evidence="2" type="ORF">SAMN02745219_01821</name>
</gene>
<evidence type="ECO:0000259" key="1">
    <source>
        <dbReference type="Pfam" id="PF20797"/>
    </source>
</evidence>
<dbReference type="EMBL" id="FQZM01000020">
    <property type="protein sequence ID" value="SHJ13068.1"/>
    <property type="molecule type" value="Genomic_DNA"/>
</dbReference>
<protein>
    <submittedName>
        <fullName evidence="2">Uncharacterized conserved protein YutE, UPF0331/DUF86 family</fullName>
    </submittedName>
</protein>
<dbReference type="AlphaFoldDB" id="A0A1M6GSY2"/>
<dbReference type="RefSeq" id="WP_072869026.1">
    <property type="nucleotide sequence ID" value="NZ_FQZM01000020.1"/>
</dbReference>
<dbReference type="OrthoDB" id="9792853at2"/>
<dbReference type="Pfam" id="PF20797">
    <property type="entry name" value="HepT-like_2"/>
    <property type="match status" value="1"/>
</dbReference>
<proteinExistence type="predicted"/>